<evidence type="ECO:0000256" key="4">
    <source>
        <dbReference type="ARBA" id="ARBA00023163"/>
    </source>
</evidence>
<dbReference type="InterPro" id="IPR036955">
    <property type="entry name" value="AP2/ERF_dom_sf"/>
</dbReference>
<evidence type="ECO:0000256" key="5">
    <source>
        <dbReference type="ARBA" id="ARBA00023242"/>
    </source>
</evidence>
<feature type="compositionally biased region" description="Low complexity" evidence="6">
    <location>
        <begin position="1"/>
        <end position="12"/>
    </location>
</feature>
<feature type="domain" description="AP2/ERF" evidence="7">
    <location>
        <begin position="55"/>
        <end position="120"/>
    </location>
</feature>
<evidence type="ECO:0000313" key="8">
    <source>
        <dbReference type="EMBL" id="KAK7254277.1"/>
    </source>
</evidence>
<dbReference type="EMBL" id="JBBJCI010000031">
    <property type="protein sequence ID" value="KAK7254277.1"/>
    <property type="molecule type" value="Genomic_DNA"/>
</dbReference>
<proteinExistence type="predicted"/>
<reference evidence="8 9" key="1">
    <citation type="submission" date="2024-03" db="EMBL/GenBank/DDBJ databases">
        <title>Aureococcus anophagefferens CCMP1851 and Kratosvirus quantuckense: Draft genome of a second virus-susceptible host strain in the model system.</title>
        <authorList>
            <person name="Chase E."/>
            <person name="Truchon A.R."/>
            <person name="Schepens W."/>
            <person name="Wilhelm S.W."/>
        </authorList>
    </citation>
    <scope>NUCLEOTIDE SEQUENCE [LARGE SCALE GENOMIC DNA]</scope>
    <source>
        <strain evidence="8 9">CCMP1851</strain>
    </source>
</reference>
<keyword evidence="9" id="KW-1185">Reference proteome</keyword>
<comment type="caution">
    <text evidence="8">The sequence shown here is derived from an EMBL/GenBank/DDBJ whole genome shotgun (WGS) entry which is preliminary data.</text>
</comment>
<feature type="region of interest" description="Disordered" evidence="6">
    <location>
        <begin position="1"/>
        <end position="44"/>
    </location>
</feature>
<evidence type="ECO:0000256" key="2">
    <source>
        <dbReference type="ARBA" id="ARBA00023015"/>
    </source>
</evidence>
<dbReference type="InterPro" id="IPR016177">
    <property type="entry name" value="DNA-bd_dom_sf"/>
</dbReference>
<protein>
    <recommendedName>
        <fullName evidence="7">AP2/ERF domain-containing protein</fullName>
    </recommendedName>
</protein>
<dbReference type="Proteomes" id="UP001363151">
    <property type="component" value="Unassembled WGS sequence"/>
</dbReference>
<dbReference type="Gene3D" id="3.30.730.10">
    <property type="entry name" value="AP2/ERF domain"/>
    <property type="match status" value="1"/>
</dbReference>
<evidence type="ECO:0000256" key="6">
    <source>
        <dbReference type="SAM" id="MobiDB-lite"/>
    </source>
</evidence>
<organism evidence="8 9">
    <name type="scientific">Aureococcus anophagefferens</name>
    <name type="common">Harmful bloom alga</name>
    <dbReference type="NCBI Taxonomy" id="44056"/>
    <lineage>
        <taxon>Eukaryota</taxon>
        <taxon>Sar</taxon>
        <taxon>Stramenopiles</taxon>
        <taxon>Ochrophyta</taxon>
        <taxon>Pelagophyceae</taxon>
        <taxon>Pelagomonadales</taxon>
        <taxon>Pelagomonadaceae</taxon>
        <taxon>Aureococcus</taxon>
    </lineage>
</organism>
<gene>
    <name evidence="8" type="ORF">SO694_00009262</name>
</gene>
<accession>A0ABR1GEN4</accession>
<sequence length="287" mass="31843">MLAPKKAAESGAGSKGGGAPRDATTTPSASAGEKRKRDAAPVVTVKRRGKACSSRFFGVRWFARDGKWQAQYTDEKGKLIHIALFDDEEAAARAYNAKIAELGLNRKTNPEVGGALVEKPGMSSEFHGVAWFARDETWQTQVTRSTKCGLDGKKQHLGYYDDEHSAALAADAFRRVATPGHEPHKINFPTLPELRKERLKTPMRVILTRDSNGTRRTIRGRLTKVKYDPSVQNRSAWSYRVDFEGHETEAADLGLKKRLWDTLVGDDSKFVSCTLAPDEKKKTRARA</sequence>
<dbReference type="InterPro" id="IPR001471">
    <property type="entry name" value="AP2/ERF_dom"/>
</dbReference>
<evidence type="ECO:0000256" key="1">
    <source>
        <dbReference type="ARBA" id="ARBA00004123"/>
    </source>
</evidence>
<dbReference type="PROSITE" id="PS51032">
    <property type="entry name" value="AP2_ERF"/>
    <property type="match status" value="1"/>
</dbReference>
<keyword evidence="3" id="KW-0238">DNA-binding</keyword>
<keyword evidence="4" id="KW-0804">Transcription</keyword>
<evidence type="ECO:0000313" key="9">
    <source>
        <dbReference type="Proteomes" id="UP001363151"/>
    </source>
</evidence>
<keyword evidence="5" id="KW-0539">Nucleus</keyword>
<name>A0ABR1GEN4_AURAN</name>
<evidence type="ECO:0000256" key="3">
    <source>
        <dbReference type="ARBA" id="ARBA00023125"/>
    </source>
</evidence>
<keyword evidence="2" id="KW-0805">Transcription regulation</keyword>
<dbReference type="SUPFAM" id="SSF54171">
    <property type="entry name" value="DNA-binding domain"/>
    <property type="match status" value="1"/>
</dbReference>
<comment type="subcellular location">
    <subcellularLocation>
        <location evidence="1">Nucleus</location>
    </subcellularLocation>
</comment>
<evidence type="ECO:0000259" key="7">
    <source>
        <dbReference type="PROSITE" id="PS51032"/>
    </source>
</evidence>